<dbReference type="AlphaFoldDB" id="A0AAD4U2C8"/>
<comment type="caution">
    <text evidence="1">The sequence shown here is derived from an EMBL/GenBank/DDBJ whole genome shotgun (WGS) entry which is preliminary data.</text>
</comment>
<accession>A0AAD4U2C8</accession>
<evidence type="ECO:0000313" key="2">
    <source>
        <dbReference type="Proteomes" id="UP001214576"/>
    </source>
</evidence>
<dbReference type="EMBL" id="JAKZEL010000011">
    <property type="protein sequence ID" value="KAI4539073.1"/>
    <property type="molecule type" value="Genomic_DNA"/>
</dbReference>
<dbReference type="Proteomes" id="UP001214576">
    <property type="component" value="Unassembled WGS sequence"/>
</dbReference>
<proteinExistence type="predicted"/>
<protein>
    <submittedName>
        <fullName evidence="1">Uncharacterized protein</fullName>
    </submittedName>
</protein>
<gene>
    <name evidence="1" type="ORF">MG293_010465</name>
</gene>
<organism evidence="1 2">
    <name type="scientific">Ovis ammon polii</name>
    <dbReference type="NCBI Taxonomy" id="230172"/>
    <lineage>
        <taxon>Eukaryota</taxon>
        <taxon>Metazoa</taxon>
        <taxon>Chordata</taxon>
        <taxon>Craniata</taxon>
        <taxon>Vertebrata</taxon>
        <taxon>Euteleostomi</taxon>
        <taxon>Mammalia</taxon>
        <taxon>Eutheria</taxon>
        <taxon>Laurasiatheria</taxon>
        <taxon>Artiodactyla</taxon>
        <taxon>Ruminantia</taxon>
        <taxon>Pecora</taxon>
        <taxon>Bovidae</taxon>
        <taxon>Caprinae</taxon>
        <taxon>Ovis</taxon>
    </lineage>
</organism>
<name>A0AAD4U2C8_OVIAM</name>
<keyword evidence="2" id="KW-1185">Reference proteome</keyword>
<reference evidence="1" key="1">
    <citation type="submission" date="2022-03" db="EMBL/GenBank/DDBJ databases">
        <title>Genomic analyses of argali, domestic sheep and their hybrids provide insights into chromosomal evolution, heterosis and genetic basis of agronomic traits.</title>
        <authorList>
            <person name="Li M."/>
        </authorList>
    </citation>
    <scope>NUCLEOTIDE SEQUENCE</scope>
    <source>
        <strain evidence="1">CAU-MHL-2022a</strain>
        <tissue evidence="1">Skin</tissue>
    </source>
</reference>
<evidence type="ECO:0000313" key="1">
    <source>
        <dbReference type="EMBL" id="KAI4539073.1"/>
    </source>
</evidence>
<sequence>MSHEGLHCMTCSSTNSGQAEAKQSHTEMEEDVVKYLANIPEWEKAFYTRLKLGNGTFGPDLFPSCVISASSPTSVQSVSSADDTVVPTGIPTKGFGATGGEVVCVTQIETVHEFGKALQSTMEEKVVDARASSLSGADDNMDSVLVPDSGTWGPGWIGAQTKTEPGDLMGMTYLLRKDFGEKNGE</sequence>